<evidence type="ECO:0000256" key="12">
    <source>
        <dbReference type="ARBA" id="ARBA00022989"/>
    </source>
</evidence>
<keyword evidence="22" id="KW-1185">Reference proteome</keyword>
<keyword evidence="9" id="KW-0479">Metal-binding</keyword>
<dbReference type="SUPFAM" id="SSF81483">
    <property type="entry name" value="Bacterial photosystem II reaction centre, L and M subunits"/>
    <property type="match status" value="1"/>
</dbReference>
<evidence type="ECO:0000256" key="3">
    <source>
        <dbReference type="ARBA" id="ARBA00022448"/>
    </source>
</evidence>
<keyword evidence="11" id="KW-0249">Electron transport</keyword>
<evidence type="ECO:0000256" key="19">
    <source>
        <dbReference type="ARBA" id="ARBA00023276"/>
    </source>
</evidence>
<keyword evidence="5" id="KW-0602">Photosynthesis</keyword>
<comment type="similarity">
    <text evidence="2">Belongs to the reaction center PufL/M/PsbA/D family.</text>
</comment>
<evidence type="ECO:0000256" key="16">
    <source>
        <dbReference type="ARBA" id="ARBA00023004"/>
    </source>
</evidence>
<keyword evidence="10" id="KW-0460">Magnesium</keyword>
<keyword evidence="13" id="KW-0007">Acetylation</keyword>
<evidence type="ECO:0000256" key="10">
    <source>
        <dbReference type="ARBA" id="ARBA00022842"/>
    </source>
</evidence>
<keyword evidence="3" id="KW-0813">Transport</keyword>
<dbReference type="EMBL" id="JBGMDY010000001">
    <property type="protein sequence ID" value="KAL2348847.1"/>
    <property type="molecule type" value="Genomic_DNA"/>
</dbReference>
<keyword evidence="12 20" id="KW-1133">Transmembrane helix</keyword>
<proteinExistence type="inferred from homology"/>
<dbReference type="PANTHER" id="PTHR33149:SF12">
    <property type="entry name" value="PHOTOSYSTEM II D2 PROTEIN"/>
    <property type="match status" value="1"/>
</dbReference>
<dbReference type="GO" id="GO:0015979">
    <property type="term" value="P:photosynthesis"/>
    <property type="evidence" value="ECO:0007669"/>
    <property type="project" value="UniProtKB-KW"/>
</dbReference>
<evidence type="ECO:0000256" key="2">
    <source>
        <dbReference type="ARBA" id="ARBA00008204"/>
    </source>
</evidence>
<accession>A0ABD1NL59</accession>
<keyword evidence="8 20" id="KW-0812">Transmembrane</keyword>
<evidence type="ECO:0000256" key="7">
    <source>
        <dbReference type="ARBA" id="ARBA00022640"/>
    </source>
</evidence>
<evidence type="ECO:0000256" key="1">
    <source>
        <dbReference type="ARBA" id="ARBA00004141"/>
    </source>
</evidence>
<keyword evidence="15" id="KW-0560">Oxidoreductase</keyword>
<keyword evidence="16" id="KW-0408">Iron</keyword>
<sequence>MIIFQTKHNILMNLFHMLDVTGVFGGSLFSVMYNFLIISSLIKETTENESANKDCKFGQKKEIYNIVASHGYFG</sequence>
<evidence type="ECO:0000256" key="18">
    <source>
        <dbReference type="ARBA" id="ARBA00023136"/>
    </source>
</evidence>
<dbReference type="GO" id="GO:0009523">
    <property type="term" value="C:photosystem II"/>
    <property type="evidence" value="ECO:0007669"/>
    <property type="project" value="UniProtKB-KW"/>
</dbReference>
<dbReference type="InterPro" id="IPR036854">
    <property type="entry name" value="Photo_II_D1/D2_sf"/>
</dbReference>
<protein>
    <submittedName>
        <fullName evidence="21">Uncharacterized protein</fullName>
    </submittedName>
</protein>
<name>A0ABD1NL59_9FABA</name>
<evidence type="ECO:0000256" key="4">
    <source>
        <dbReference type="ARBA" id="ARBA00022494"/>
    </source>
</evidence>
<gene>
    <name evidence="21" type="ORF">Fmac_002847</name>
</gene>
<keyword evidence="18 20" id="KW-0472">Membrane</keyword>
<dbReference type="Proteomes" id="UP001603857">
    <property type="component" value="Unassembled WGS sequence"/>
</dbReference>
<keyword evidence="7" id="KW-0934">Plastid</keyword>
<dbReference type="InterPro" id="IPR055266">
    <property type="entry name" value="D1/D2"/>
</dbReference>
<evidence type="ECO:0000256" key="17">
    <source>
        <dbReference type="ARBA" id="ARBA00023078"/>
    </source>
</evidence>
<evidence type="ECO:0000256" key="8">
    <source>
        <dbReference type="ARBA" id="ARBA00022692"/>
    </source>
</evidence>
<evidence type="ECO:0000256" key="6">
    <source>
        <dbReference type="ARBA" id="ARBA00022553"/>
    </source>
</evidence>
<keyword evidence="4" id="KW-0148">Chlorophyll</keyword>
<evidence type="ECO:0000256" key="13">
    <source>
        <dbReference type="ARBA" id="ARBA00022990"/>
    </source>
</evidence>
<keyword evidence="19" id="KW-0604">Photosystem II</keyword>
<keyword evidence="14" id="KW-0157">Chromophore</keyword>
<evidence type="ECO:0000256" key="15">
    <source>
        <dbReference type="ARBA" id="ARBA00023002"/>
    </source>
</evidence>
<keyword evidence="6" id="KW-0597">Phosphoprotein</keyword>
<comment type="caution">
    <text evidence="21">The sequence shown here is derived from an EMBL/GenBank/DDBJ whole genome shotgun (WGS) entry which is preliminary data.</text>
</comment>
<dbReference type="GO" id="GO:0016491">
    <property type="term" value="F:oxidoreductase activity"/>
    <property type="evidence" value="ECO:0007669"/>
    <property type="project" value="UniProtKB-KW"/>
</dbReference>
<dbReference type="Gene3D" id="1.20.85.10">
    <property type="entry name" value="Photosystem II protein D1-like"/>
    <property type="match status" value="1"/>
</dbReference>
<feature type="transmembrane region" description="Helical" evidence="20">
    <location>
        <begin position="20"/>
        <end position="42"/>
    </location>
</feature>
<evidence type="ECO:0000256" key="20">
    <source>
        <dbReference type="SAM" id="Phobius"/>
    </source>
</evidence>
<dbReference type="AlphaFoldDB" id="A0ABD1NL59"/>
<dbReference type="PANTHER" id="PTHR33149">
    <property type="entry name" value="PHOTOSYSTEM II PROTEIN D1"/>
    <property type="match status" value="1"/>
</dbReference>
<dbReference type="Pfam" id="PF00124">
    <property type="entry name" value="Photo_RC"/>
    <property type="match status" value="1"/>
</dbReference>
<dbReference type="GO" id="GO:0016168">
    <property type="term" value="F:chlorophyll binding"/>
    <property type="evidence" value="ECO:0007669"/>
    <property type="project" value="UniProtKB-KW"/>
</dbReference>
<evidence type="ECO:0000256" key="11">
    <source>
        <dbReference type="ARBA" id="ARBA00022982"/>
    </source>
</evidence>
<evidence type="ECO:0000313" key="21">
    <source>
        <dbReference type="EMBL" id="KAL2348847.1"/>
    </source>
</evidence>
<dbReference type="GO" id="GO:0046872">
    <property type="term" value="F:metal ion binding"/>
    <property type="evidence" value="ECO:0007669"/>
    <property type="project" value="UniProtKB-KW"/>
</dbReference>
<reference evidence="21 22" key="1">
    <citation type="submission" date="2024-08" db="EMBL/GenBank/DDBJ databases">
        <title>Insights into the chromosomal genome structure of Flemingia macrophylla.</title>
        <authorList>
            <person name="Ding Y."/>
            <person name="Zhao Y."/>
            <person name="Bi W."/>
            <person name="Wu M."/>
            <person name="Zhao G."/>
            <person name="Gong Y."/>
            <person name="Li W."/>
            <person name="Zhang P."/>
        </authorList>
    </citation>
    <scope>NUCLEOTIDE SEQUENCE [LARGE SCALE GENOMIC DNA]</scope>
    <source>
        <strain evidence="21">DYQJB</strain>
        <tissue evidence="21">Leaf</tissue>
    </source>
</reference>
<organism evidence="21 22">
    <name type="scientific">Flemingia macrophylla</name>
    <dbReference type="NCBI Taxonomy" id="520843"/>
    <lineage>
        <taxon>Eukaryota</taxon>
        <taxon>Viridiplantae</taxon>
        <taxon>Streptophyta</taxon>
        <taxon>Embryophyta</taxon>
        <taxon>Tracheophyta</taxon>
        <taxon>Spermatophyta</taxon>
        <taxon>Magnoliopsida</taxon>
        <taxon>eudicotyledons</taxon>
        <taxon>Gunneridae</taxon>
        <taxon>Pentapetalae</taxon>
        <taxon>rosids</taxon>
        <taxon>fabids</taxon>
        <taxon>Fabales</taxon>
        <taxon>Fabaceae</taxon>
        <taxon>Papilionoideae</taxon>
        <taxon>50 kb inversion clade</taxon>
        <taxon>NPAAA clade</taxon>
        <taxon>indigoferoid/millettioid clade</taxon>
        <taxon>Phaseoleae</taxon>
        <taxon>Flemingia</taxon>
    </lineage>
</organism>
<dbReference type="InterPro" id="IPR000484">
    <property type="entry name" value="Photo_RC_L/M"/>
</dbReference>
<comment type="subcellular location">
    <subcellularLocation>
        <location evidence="1">Membrane</location>
        <topology evidence="1">Multi-pass membrane protein</topology>
    </subcellularLocation>
</comment>
<evidence type="ECO:0000256" key="9">
    <source>
        <dbReference type="ARBA" id="ARBA00022723"/>
    </source>
</evidence>
<evidence type="ECO:0000256" key="5">
    <source>
        <dbReference type="ARBA" id="ARBA00022531"/>
    </source>
</evidence>
<keyword evidence="17" id="KW-0793">Thylakoid</keyword>
<evidence type="ECO:0000313" key="22">
    <source>
        <dbReference type="Proteomes" id="UP001603857"/>
    </source>
</evidence>
<evidence type="ECO:0000256" key="14">
    <source>
        <dbReference type="ARBA" id="ARBA00022991"/>
    </source>
</evidence>